<evidence type="ECO:0000313" key="3">
    <source>
        <dbReference type="Proteomes" id="UP000807306"/>
    </source>
</evidence>
<proteinExistence type="predicted"/>
<feature type="compositionally biased region" description="Basic and acidic residues" evidence="1">
    <location>
        <begin position="213"/>
        <end position="244"/>
    </location>
</feature>
<dbReference type="EMBL" id="MU157852">
    <property type="protein sequence ID" value="KAF9528531.1"/>
    <property type="molecule type" value="Genomic_DNA"/>
</dbReference>
<feature type="compositionally biased region" description="Low complexity" evidence="1">
    <location>
        <begin position="134"/>
        <end position="148"/>
    </location>
</feature>
<evidence type="ECO:0000313" key="2">
    <source>
        <dbReference type="EMBL" id="KAF9528531.1"/>
    </source>
</evidence>
<evidence type="ECO:0000256" key="1">
    <source>
        <dbReference type="SAM" id="MobiDB-lite"/>
    </source>
</evidence>
<dbReference type="OrthoDB" id="3269769at2759"/>
<name>A0A9P6EG82_9AGAR</name>
<dbReference type="AlphaFoldDB" id="A0A9P6EG82"/>
<feature type="compositionally biased region" description="Low complexity" evidence="1">
    <location>
        <begin position="195"/>
        <end position="209"/>
    </location>
</feature>
<feature type="region of interest" description="Disordered" evidence="1">
    <location>
        <begin position="78"/>
        <end position="244"/>
    </location>
</feature>
<gene>
    <name evidence="2" type="ORF">CPB83DRAFT_314898</name>
</gene>
<protein>
    <submittedName>
        <fullName evidence="2">Uncharacterized protein</fullName>
    </submittedName>
</protein>
<organism evidence="2 3">
    <name type="scientific">Crepidotus variabilis</name>
    <dbReference type="NCBI Taxonomy" id="179855"/>
    <lineage>
        <taxon>Eukaryota</taxon>
        <taxon>Fungi</taxon>
        <taxon>Dikarya</taxon>
        <taxon>Basidiomycota</taxon>
        <taxon>Agaricomycotina</taxon>
        <taxon>Agaricomycetes</taxon>
        <taxon>Agaricomycetidae</taxon>
        <taxon>Agaricales</taxon>
        <taxon>Agaricineae</taxon>
        <taxon>Crepidotaceae</taxon>
        <taxon>Crepidotus</taxon>
    </lineage>
</organism>
<keyword evidence="3" id="KW-1185">Reference proteome</keyword>
<feature type="compositionally biased region" description="Polar residues" evidence="1">
    <location>
        <begin position="8"/>
        <end position="19"/>
    </location>
</feature>
<sequence length="244" mass="25361">MPGAFMDRSNSAPPDSLSSHIGELTKPNFSAPTHSSPAVPNVNGASSSSSNKAKGLQLGTNKVPSSMANAMLADQIAEEAASAGISSSTFSDNPWGSEDLIDVHADDDDWSAFEAAPTPKLDATPSLFTTSPKPSAGSSLSVSTTPSSQHPRIPSIQRAQSPLSRPVSALSASPSALKAPQQDSGWGTSDDWDEPSAPLKAPAASLPAPVTMSKEDKAAEMARRKEERKQRIAMLKEQKKAGGK</sequence>
<feature type="compositionally biased region" description="Low complexity" evidence="1">
    <location>
        <begin position="78"/>
        <end position="88"/>
    </location>
</feature>
<reference evidence="2" key="1">
    <citation type="submission" date="2020-11" db="EMBL/GenBank/DDBJ databases">
        <authorList>
            <consortium name="DOE Joint Genome Institute"/>
            <person name="Ahrendt S."/>
            <person name="Riley R."/>
            <person name="Andreopoulos W."/>
            <person name="Labutti K."/>
            <person name="Pangilinan J."/>
            <person name="Ruiz-Duenas F.J."/>
            <person name="Barrasa J.M."/>
            <person name="Sanchez-Garcia M."/>
            <person name="Camarero S."/>
            <person name="Miyauchi S."/>
            <person name="Serrano A."/>
            <person name="Linde D."/>
            <person name="Babiker R."/>
            <person name="Drula E."/>
            <person name="Ayuso-Fernandez I."/>
            <person name="Pacheco R."/>
            <person name="Padilla G."/>
            <person name="Ferreira P."/>
            <person name="Barriuso J."/>
            <person name="Kellner H."/>
            <person name="Castanera R."/>
            <person name="Alfaro M."/>
            <person name="Ramirez L."/>
            <person name="Pisabarro A.G."/>
            <person name="Kuo A."/>
            <person name="Tritt A."/>
            <person name="Lipzen A."/>
            <person name="He G."/>
            <person name="Yan M."/>
            <person name="Ng V."/>
            <person name="Cullen D."/>
            <person name="Martin F."/>
            <person name="Rosso M.-N."/>
            <person name="Henrissat B."/>
            <person name="Hibbett D."/>
            <person name="Martinez A.T."/>
            <person name="Grigoriev I.V."/>
        </authorList>
    </citation>
    <scope>NUCLEOTIDE SEQUENCE</scope>
    <source>
        <strain evidence="2">CBS 506.95</strain>
    </source>
</reference>
<accession>A0A9P6EG82</accession>
<comment type="caution">
    <text evidence="2">The sequence shown here is derived from an EMBL/GenBank/DDBJ whole genome shotgun (WGS) entry which is preliminary data.</text>
</comment>
<dbReference type="Proteomes" id="UP000807306">
    <property type="component" value="Unassembled WGS sequence"/>
</dbReference>
<feature type="region of interest" description="Disordered" evidence="1">
    <location>
        <begin position="1"/>
        <end position="61"/>
    </location>
</feature>
<feature type="compositionally biased region" description="Polar residues" evidence="1">
    <location>
        <begin position="27"/>
        <end position="38"/>
    </location>
</feature>
<feature type="compositionally biased region" description="Low complexity" evidence="1">
    <location>
        <begin position="161"/>
        <end position="180"/>
    </location>
</feature>
<feature type="compositionally biased region" description="Low complexity" evidence="1">
    <location>
        <begin position="43"/>
        <end position="55"/>
    </location>
</feature>